<evidence type="ECO:0000313" key="2">
    <source>
        <dbReference type="Proteomes" id="UP001152484"/>
    </source>
</evidence>
<evidence type="ECO:0000313" key="1">
    <source>
        <dbReference type="EMBL" id="CAH9071763.1"/>
    </source>
</evidence>
<sequence>MRSATNLFSPKADLFCPKVVDRFDPVTKLVVDHLIFSCCIDEA</sequence>
<keyword evidence="2" id="KW-1185">Reference proteome</keyword>
<organism evidence="1 2">
    <name type="scientific">Cuscuta europaea</name>
    <name type="common">European dodder</name>
    <dbReference type="NCBI Taxonomy" id="41803"/>
    <lineage>
        <taxon>Eukaryota</taxon>
        <taxon>Viridiplantae</taxon>
        <taxon>Streptophyta</taxon>
        <taxon>Embryophyta</taxon>
        <taxon>Tracheophyta</taxon>
        <taxon>Spermatophyta</taxon>
        <taxon>Magnoliopsida</taxon>
        <taxon>eudicotyledons</taxon>
        <taxon>Gunneridae</taxon>
        <taxon>Pentapetalae</taxon>
        <taxon>asterids</taxon>
        <taxon>lamiids</taxon>
        <taxon>Solanales</taxon>
        <taxon>Convolvulaceae</taxon>
        <taxon>Cuscuteae</taxon>
        <taxon>Cuscuta</taxon>
        <taxon>Cuscuta subgen. Cuscuta</taxon>
    </lineage>
</organism>
<dbReference type="EMBL" id="CAMAPE010000008">
    <property type="protein sequence ID" value="CAH9071763.1"/>
    <property type="molecule type" value="Genomic_DNA"/>
</dbReference>
<reference evidence="1" key="1">
    <citation type="submission" date="2022-07" db="EMBL/GenBank/DDBJ databases">
        <authorList>
            <person name="Macas J."/>
            <person name="Novak P."/>
            <person name="Neumann P."/>
        </authorList>
    </citation>
    <scope>NUCLEOTIDE SEQUENCE</scope>
</reference>
<name>A0A9P1E1C1_CUSEU</name>
<proteinExistence type="predicted"/>
<dbReference type="AlphaFoldDB" id="A0A9P1E1C1"/>
<protein>
    <submittedName>
        <fullName evidence="1">Uncharacterized protein</fullName>
    </submittedName>
</protein>
<comment type="caution">
    <text evidence="1">The sequence shown here is derived from an EMBL/GenBank/DDBJ whole genome shotgun (WGS) entry which is preliminary data.</text>
</comment>
<dbReference type="Proteomes" id="UP001152484">
    <property type="component" value="Unassembled WGS sequence"/>
</dbReference>
<gene>
    <name evidence="1" type="ORF">CEURO_LOCUS4054</name>
</gene>
<accession>A0A9P1E1C1</accession>